<sequence length="123" mass="14475">MKTKAQLRLCFFVGDFQDSFFRYCLILNYLTLKVTCDFELDHIILWGKIWRKNVLTQRCELTNELFWGILAVMNRKKKINQTLKAKAKKANAKLHHTGKPKYISKAERERLAVEIEHSSENAS</sequence>
<protein>
    <submittedName>
        <fullName evidence="1">Uncharacterized protein</fullName>
    </submittedName>
</protein>
<name>A0ABQ4PCC9_9GAMM</name>
<gene>
    <name evidence="1" type="ORF">TUM4630_12240</name>
</gene>
<dbReference type="Pfam" id="PF11661">
    <property type="entry name" value="DUF2986"/>
    <property type="match status" value="1"/>
</dbReference>
<dbReference type="Proteomes" id="UP000761574">
    <property type="component" value="Unassembled WGS sequence"/>
</dbReference>
<organism evidence="1 2">
    <name type="scientific">Shewanella algidipiscicola</name>
    <dbReference type="NCBI Taxonomy" id="614070"/>
    <lineage>
        <taxon>Bacteria</taxon>
        <taxon>Pseudomonadati</taxon>
        <taxon>Pseudomonadota</taxon>
        <taxon>Gammaproteobacteria</taxon>
        <taxon>Alteromonadales</taxon>
        <taxon>Shewanellaceae</taxon>
        <taxon>Shewanella</taxon>
    </lineage>
</organism>
<comment type="caution">
    <text evidence="1">The sequence shown here is derived from an EMBL/GenBank/DDBJ whole genome shotgun (WGS) entry which is preliminary data.</text>
</comment>
<accession>A0ABQ4PCC9</accession>
<proteinExistence type="predicted"/>
<dbReference type="EMBL" id="BPFB01000011">
    <property type="protein sequence ID" value="GIU45062.1"/>
    <property type="molecule type" value="Genomic_DNA"/>
</dbReference>
<dbReference type="InterPro" id="IPR021677">
    <property type="entry name" value="DUF2986"/>
</dbReference>
<keyword evidence="2" id="KW-1185">Reference proteome</keyword>
<reference evidence="1 2" key="1">
    <citation type="submission" date="2021-05" db="EMBL/GenBank/DDBJ databases">
        <title>Molecular characterization for Shewanella algae harboring chromosomal blaOXA-55-like strains isolated from clinical and environment sample.</title>
        <authorList>
            <person name="Ohama Y."/>
            <person name="Aoki K."/>
            <person name="Harada S."/>
            <person name="Moriya K."/>
            <person name="Ishii Y."/>
            <person name="Tateda K."/>
        </authorList>
    </citation>
    <scope>NUCLEOTIDE SEQUENCE [LARGE SCALE GENOMIC DNA]</scope>
    <source>
        <strain evidence="1 2">LMG 23746</strain>
    </source>
</reference>
<evidence type="ECO:0000313" key="1">
    <source>
        <dbReference type="EMBL" id="GIU45062.1"/>
    </source>
</evidence>
<evidence type="ECO:0000313" key="2">
    <source>
        <dbReference type="Proteomes" id="UP000761574"/>
    </source>
</evidence>